<proteinExistence type="predicted"/>
<dbReference type="AlphaFoldDB" id="F0UG19"/>
<protein>
    <submittedName>
        <fullName evidence="2">Uncharacterized protein</fullName>
    </submittedName>
</protein>
<dbReference type="HOGENOM" id="CLU_956344_0_0_1"/>
<evidence type="ECO:0000256" key="1">
    <source>
        <dbReference type="SAM" id="MobiDB-lite"/>
    </source>
</evidence>
<gene>
    <name evidence="2" type="ORF">HCEG_03440</name>
</gene>
<dbReference type="EMBL" id="DS990638">
    <property type="protein sequence ID" value="EGC44225.1"/>
    <property type="molecule type" value="Genomic_DNA"/>
</dbReference>
<evidence type="ECO:0000313" key="2">
    <source>
        <dbReference type="EMBL" id="EGC44225.1"/>
    </source>
</evidence>
<reference evidence="3" key="1">
    <citation type="submission" date="2008-07" db="EMBL/GenBank/DDBJ databases">
        <title>Annotation of Ajellomyces capsulatus strain H88.</title>
        <authorList>
            <person name="Champion M."/>
            <person name="Cuomo C."/>
            <person name="Ma L.-J."/>
            <person name="Henn M.R."/>
            <person name="Sil A."/>
            <person name="Goldman B."/>
            <person name="Young S.K."/>
            <person name="Kodira C.D."/>
            <person name="Zeng Q."/>
            <person name="Koehrsen M."/>
            <person name="Alvarado L."/>
            <person name="Berlin A."/>
            <person name="Borenstein D."/>
            <person name="Chen Z."/>
            <person name="Engels R."/>
            <person name="Freedman E."/>
            <person name="Gellesch M."/>
            <person name="Goldberg J."/>
            <person name="Griggs A."/>
            <person name="Gujja S."/>
            <person name="Heiman D."/>
            <person name="Hepburn T."/>
            <person name="Howarth C."/>
            <person name="Jen D."/>
            <person name="Larson L."/>
            <person name="Lewis B."/>
            <person name="Mehta T."/>
            <person name="Park D."/>
            <person name="Pearson M."/>
            <person name="Roberts A."/>
            <person name="Saif S."/>
            <person name="Shea T."/>
            <person name="Shenoy N."/>
            <person name="Sisk P."/>
            <person name="Stolte C."/>
            <person name="Sykes S."/>
            <person name="Walk T."/>
            <person name="White J."/>
            <person name="Yandava C."/>
            <person name="Klein B."/>
            <person name="McEwen J.G."/>
            <person name="Puccia R."/>
            <person name="Goldman G.H."/>
            <person name="Felipe M.S."/>
            <person name="Nino-Vega G."/>
            <person name="San-Blas G."/>
            <person name="Taylor J."/>
            <person name="Mendoza L."/>
            <person name="Galagan J."/>
            <person name="Nusbaum C."/>
            <person name="Birren B."/>
        </authorList>
    </citation>
    <scope>NUCLEOTIDE SEQUENCE [LARGE SCALE GENOMIC DNA]</scope>
    <source>
        <strain evidence="3">H88</strain>
    </source>
</reference>
<name>F0UG19_AJEC8</name>
<evidence type="ECO:0000313" key="3">
    <source>
        <dbReference type="Proteomes" id="UP000008142"/>
    </source>
</evidence>
<sequence length="291" mass="32696">METVEFGGVSCMWCIDLGMDASDVLFNGPVRCIVGYKKRSNSRYYWQASSRIIVPLHTTSVVDFHPELALHSLAIHEYLENPEKWKHGTLFIANQTIERSLKRELNSVQAQPQGLRSPYLASAGKSNGTRAGQCNTGELAGFPIDAIIQQSFWVRWLRVFAGGLLGWWWLRELLLFWRLKIQRRHFLQRETRISPRSMQTRIHSAVRGLYRCKCTGQCTIHTSMYMYSTCTLLPGPPGSNDFSPGQPAASSGGRYWLGPATVLAAARPEVSTSRHPLTPDVTPKSPLPPPL</sequence>
<organism evidence="3">
    <name type="scientific">Ajellomyces capsulatus (strain H88)</name>
    <name type="common">Darling's disease fungus</name>
    <name type="synonym">Histoplasma capsulatum</name>
    <dbReference type="NCBI Taxonomy" id="544711"/>
    <lineage>
        <taxon>Eukaryota</taxon>
        <taxon>Fungi</taxon>
        <taxon>Dikarya</taxon>
        <taxon>Ascomycota</taxon>
        <taxon>Pezizomycotina</taxon>
        <taxon>Eurotiomycetes</taxon>
        <taxon>Eurotiomycetidae</taxon>
        <taxon>Onygenales</taxon>
        <taxon>Ajellomycetaceae</taxon>
        <taxon>Histoplasma</taxon>
    </lineage>
</organism>
<feature type="region of interest" description="Disordered" evidence="1">
    <location>
        <begin position="267"/>
        <end position="291"/>
    </location>
</feature>
<dbReference type="Proteomes" id="UP000008142">
    <property type="component" value="Unassembled WGS sequence"/>
</dbReference>
<accession>F0UG19</accession>